<evidence type="ECO:0000313" key="5">
    <source>
        <dbReference type="Proteomes" id="UP000659697"/>
    </source>
</evidence>
<dbReference type="RefSeq" id="WP_373297857.1">
    <property type="nucleotide sequence ID" value="NZ_BNAO01000002.1"/>
</dbReference>
<evidence type="ECO:0000256" key="1">
    <source>
        <dbReference type="ARBA" id="ARBA00022603"/>
    </source>
</evidence>
<dbReference type="Gene3D" id="3.40.50.150">
    <property type="entry name" value="Vaccinia Virus protein VP39"/>
    <property type="match status" value="1"/>
</dbReference>
<reference evidence="5" key="1">
    <citation type="journal article" date="2019" name="Int. J. Syst. Evol. Microbiol.">
        <title>The Global Catalogue of Microorganisms (GCM) 10K type strain sequencing project: providing services to taxonomists for standard genome sequencing and annotation.</title>
        <authorList>
            <consortium name="The Broad Institute Genomics Platform"/>
            <consortium name="The Broad Institute Genome Sequencing Center for Infectious Disease"/>
            <person name="Wu L."/>
            <person name="Ma J."/>
        </authorList>
    </citation>
    <scope>NUCLEOTIDE SEQUENCE [LARGE SCALE GENOMIC DNA]</scope>
    <source>
        <strain evidence="5">CGMCC 1.7003</strain>
    </source>
</reference>
<dbReference type="SUPFAM" id="SSF53335">
    <property type="entry name" value="S-adenosyl-L-methionine-dependent methyltransferases"/>
    <property type="match status" value="1"/>
</dbReference>
<dbReference type="Proteomes" id="UP000659697">
    <property type="component" value="Unassembled WGS sequence"/>
</dbReference>
<evidence type="ECO:0000256" key="2">
    <source>
        <dbReference type="ARBA" id="ARBA00022679"/>
    </source>
</evidence>
<protein>
    <recommendedName>
        <fullName evidence="3">Methyltransferase domain-containing protein</fullName>
    </recommendedName>
</protein>
<dbReference type="InterPro" id="IPR029063">
    <property type="entry name" value="SAM-dependent_MTases_sf"/>
</dbReference>
<dbReference type="PANTHER" id="PTHR43861:SF1">
    <property type="entry name" value="TRANS-ACONITATE 2-METHYLTRANSFERASE"/>
    <property type="match status" value="1"/>
</dbReference>
<dbReference type="EMBL" id="BNAO01000002">
    <property type="protein sequence ID" value="GHG62996.1"/>
    <property type="molecule type" value="Genomic_DNA"/>
</dbReference>
<dbReference type="Gene3D" id="2.20.130.10">
    <property type="entry name" value="CAC2371-like domains"/>
    <property type="match status" value="1"/>
</dbReference>
<keyword evidence="5" id="KW-1185">Reference proteome</keyword>
<evidence type="ECO:0000259" key="3">
    <source>
        <dbReference type="Pfam" id="PF13649"/>
    </source>
</evidence>
<dbReference type="CDD" id="cd02440">
    <property type="entry name" value="AdoMet_MTases"/>
    <property type="match status" value="1"/>
</dbReference>
<keyword evidence="1" id="KW-0489">Methyltransferase</keyword>
<name>A0ABQ3KUX5_9ALTE</name>
<gene>
    <name evidence="4" type="ORF">GCM10010919_08320</name>
</gene>
<dbReference type="InterPro" id="IPR041698">
    <property type="entry name" value="Methyltransf_25"/>
</dbReference>
<proteinExistence type="predicted"/>
<evidence type="ECO:0000313" key="4">
    <source>
        <dbReference type="EMBL" id="GHG62996.1"/>
    </source>
</evidence>
<dbReference type="PANTHER" id="PTHR43861">
    <property type="entry name" value="TRANS-ACONITATE 2-METHYLTRANSFERASE-RELATED"/>
    <property type="match status" value="1"/>
</dbReference>
<dbReference type="Pfam" id="PF13649">
    <property type="entry name" value="Methyltransf_25"/>
    <property type="match status" value="1"/>
</dbReference>
<organism evidence="4 5">
    <name type="scientific">Alishewanella longhuensis</name>
    <dbReference type="NCBI Taxonomy" id="1091037"/>
    <lineage>
        <taxon>Bacteria</taxon>
        <taxon>Pseudomonadati</taxon>
        <taxon>Pseudomonadota</taxon>
        <taxon>Gammaproteobacteria</taxon>
        <taxon>Alteromonadales</taxon>
        <taxon>Alteromonadaceae</taxon>
        <taxon>Alishewanella</taxon>
    </lineage>
</organism>
<sequence length="266" mass="30146">MIATNALYTDLSGYYDLMCCDINYLAQSNTVLRLHRLFGNGGKTHLDLACGTGPHIQHFLAAGYQCTGLDLNLPMLEIARQRCPDAHFMLDNMCHFTLSQPVDLITCFLYSLHYTAQINALQQCITQVYTALKPGGVFCFNAVDKNKICNLSAVSHRTRHLDSLFEFSSAWFYSGQGEQQALRLSINKTDSNQNQYWQDEHSMVAISFDELEALLNPYFEVHRLAHDYECIQPWQVDTGNALFVCIKRSEADDLFPDTLISDSLGY</sequence>
<feature type="domain" description="Methyltransferase" evidence="3">
    <location>
        <begin position="46"/>
        <end position="136"/>
    </location>
</feature>
<accession>A0ABQ3KUX5</accession>
<keyword evidence="2" id="KW-0808">Transferase</keyword>
<comment type="caution">
    <text evidence="4">The sequence shown here is derived from an EMBL/GenBank/DDBJ whole genome shotgun (WGS) entry which is preliminary data.</text>
</comment>